<dbReference type="InterPro" id="IPR014710">
    <property type="entry name" value="RmlC-like_jellyroll"/>
</dbReference>
<feature type="domain" description="Cupin type-2" evidence="1">
    <location>
        <begin position="47"/>
        <end position="110"/>
    </location>
</feature>
<dbReference type="Pfam" id="PF07883">
    <property type="entry name" value="Cupin_2"/>
    <property type="match status" value="1"/>
</dbReference>
<dbReference type="EMBL" id="CP062983">
    <property type="protein sequence ID" value="QPC82243.1"/>
    <property type="molecule type" value="Genomic_DNA"/>
</dbReference>
<gene>
    <name evidence="2" type="ORF">G4Y79_21575</name>
</gene>
<dbReference type="Gene3D" id="2.60.120.10">
    <property type="entry name" value="Jelly Rolls"/>
    <property type="match status" value="1"/>
</dbReference>
<sequence length="123" mass="13394">MCTCGRGKNDLATVIKKVDLPGGETSRQFEGYLHGDANISFFINDTPPGKGPSLHQHPYEEVFIVQDGCLTFTVGHTTFDAVAGQIVVVPPETPHKFINAGPEPARHVDVHVSPRMITTWLEG</sequence>
<dbReference type="InterPro" id="IPR011051">
    <property type="entry name" value="RmlC_Cupin_sf"/>
</dbReference>
<dbReference type="InterPro" id="IPR013096">
    <property type="entry name" value="Cupin_2"/>
</dbReference>
<keyword evidence="3" id="KW-1185">Reference proteome</keyword>
<proteinExistence type="predicted"/>
<dbReference type="AlphaFoldDB" id="A0A7S8IEW1"/>
<dbReference type="SUPFAM" id="SSF51182">
    <property type="entry name" value="RmlC-like cupins"/>
    <property type="match status" value="1"/>
</dbReference>
<protein>
    <submittedName>
        <fullName evidence="2">Cupin domain-containing protein</fullName>
    </submittedName>
</protein>
<organism evidence="2 3">
    <name type="scientific">Phototrophicus methaneseepsis</name>
    <dbReference type="NCBI Taxonomy" id="2710758"/>
    <lineage>
        <taxon>Bacteria</taxon>
        <taxon>Bacillati</taxon>
        <taxon>Chloroflexota</taxon>
        <taxon>Candidatus Thermofontia</taxon>
        <taxon>Phototrophicales</taxon>
        <taxon>Phototrophicaceae</taxon>
        <taxon>Phototrophicus</taxon>
    </lineage>
</organism>
<evidence type="ECO:0000259" key="1">
    <source>
        <dbReference type="Pfam" id="PF07883"/>
    </source>
</evidence>
<dbReference type="PANTHER" id="PTHR36440">
    <property type="entry name" value="PUTATIVE (AFU_ORTHOLOGUE AFUA_8G07350)-RELATED"/>
    <property type="match status" value="1"/>
</dbReference>
<dbReference type="InterPro" id="IPR053146">
    <property type="entry name" value="QDO-like"/>
</dbReference>
<dbReference type="PANTHER" id="PTHR36440:SF1">
    <property type="entry name" value="PUTATIVE (AFU_ORTHOLOGUE AFUA_8G07350)-RELATED"/>
    <property type="match status" value="1"/>
</dbReference>
<dbReference type="KEGG" id="pmet:G4Y79_21575"/>
<evidence type="ECO:0000313" key="2">
    <source>
        <dbReference type="EMBL" id="QPC82243.1"/>
    </source>
</evidence>
<dbReference type="Proteomes" id="UP000594468">
    <property type="component" value="Chromosome"/>
</dbReference>
<accession>A0A7S8IEW1</accession>
<reference evidence="2 3" key="1">
    <citation type="submission" date="2020-02" db="EMBL/GenBank/DDBJ databases">
        <authorList>
            <person name="Zheng R.K."/>
            <person name="Sun C.M."/>
        </authorList>
    </citation>
    <scope>NUCLEOTIDE SEQUENCE [LARGE SCALE GENOMIC DNA]</scope>
    <source>
        <strain evidence="3">rifampicinis</strain>
    </source>
</reference>
<evidence type="ECO:0000313" key="3">
    <source>
        <dbReference type="Proteomes" id="UP000594468"/>
    </source>
</evidence>
<name>A0A7S8IEW1_9CHLR</name>